<feature type="domain" description="Tetrapyrrole biosynthesis uroporphyrinogen III synthase" evidence="10">
    <location>
        <begin position="28"/>
        <end position="223"/>
    </location>
</feature>
<reference evidence="11 12" key="1">
    <citation type="submission" date="2017-10" db="EMBL/GenBank/DDBJ databases">
        <title>The draft genome sequence of Lewinella nigricans NBRC 102662.</title>
        <authorList>
            <person name="Wang K."/>
        </authorList>
    </citation>
    <scope>NUCLEOTIDE SEQUENCE [LARGE SCALE GENOMIC DNA]</scope>
    <source>
        <strain evidence="11 12">NBRC 102662</strain>
    </source>
</reference>
<comment type="caution">
    <text evidence="11">The sequence shown here is derived from an EMBL/GenBank/DDBJ whole genome shotgun (WGS) entry which is preliminary data.</text>
</comment>
<comment type="function">
    <text evidence="6 9">Catalyzes cyclization of the linear tetrapyrrole, hydroxymethylbilane, to the macrocyclic uroporphyrinogen III.</text>
</comment>
<evidence type="ECO:0000256" key="1">
    <source>
        <dbReference type="ARBA" id="ARBA00004772"/>
    </source>
</evidence>
<organism evidence="11 12">
    <name type="scientific">Flavilitoribacter nigricans (strain ATCC 23147 / DSM 23189 / NBRC 102662 / NCIMB 1420 / SS-2)</name>
    <name type="common">Lewinella nigricans</name>
    <dbReference type="NCBI Taxonomy" id="1122177"/>
    <lineage>
        <taxon>Bacteria</taxon>
        <taxon>Pseudomonadati</taxon>
        <taxon>Bacteroidota</taxon>
        <taxon>Saprospiria</taxon>
        <taxon>Saprospirales</taxon>
        <taxon>Lewinellaceae</taxon>
        <taxon>Flavilitoribacter</taxon>
    </lineage>
</organism>
<evidence type="ECO:0000256" key="2">
    <source>
        <dbReference type="ARBA" id="ARBA00008133"/>
    </source>
</evidence>
<evidence type="ECO:0000256" key="3">
    <source>
        <dbReference type="ARBA" id="ARBA00013109"/>
    </source>
</evidence>
<dbReference type="InterPro" id="IPR039793">
    <property type="entry name" value="UROS/Hem4"/>
</dbReference>
<dbReference type="Proteomes" id="UP000223913">
    <property type="component" value="Unassembled WGS sequence"/>
</dbReference>
<comment type="catalytic activity">
    <reaction evidence="8 9">
        <text>hydroxymethylbilane = uroporphyrinogen III + H2O</text>
        <dbReference type="Rhea" id="RHEA:18965"/>
        <dbReference type="ChEBI" id="CHEBI:15377"/>
        <dbReference type="ChEBI" id="CHEBI:57308"/>
        <dbReference type="ChEBI" id="CHEBI:57845"/>
        <dbReference type="EC" id="4.2.1.75"/>
    </reaction>
</comment>
<evidence type="ECO:0000313" key="12">
    <source>
        <dbReference type="Proteomes" id="UP000223913"/>
    </source>
</evidence>
<gene>
    <name evidence="11" type="ORF">CRP01_10350</name>
</gene>
<comment type="similarity">
    <text evidence="2 9">Belongs to the uroporphyrinogen-III synthase family.</text>
</comment>
<proteinExistence type="inferred from homology"/>
<dbReference type="UniPathway" id="UPA00251">
    <property type="reaction ID" value="UER00320"/>
</dbReference>
<evidence type="ECO:0000256" key="8">
    <source>
        <dbReference type="ARBA" id="ARBA00048617"/>
    </source>
</evidence>
<dbReference type="AlphaFoldDB" id="A0A2D0NE55"/>
<dbReference type="SUPFAM" id="SSF69618">
    <property type="entry name" value="HemD-like"/>
    <property type="match status" value="1"/>
</dbReference>
<dbReference type="GO" id="GO:0004852">
    <property type="term" value="F:uroporphyrinogen-III synthase activity"/>
    <property type="evidence" value="ECO:0007669"/>
    <property type="project" value="UniProtKB-UniRule"/>
</dbReference>
<evidence type="ECO:0000256" key="4">
    <source>
        <dbReference type="ARBA" id="ARBA00023239"/>
    </source>
</evidence>
<accession>A0A2D0NE55</accession>
<protein>
    <recommendedName>
        <fullName evidence="7 9">Uroporphyrinogen-III synthase</fullName>
        <ecNumber evidence="3 9">4.2.1.75</ecNumber>
    </recommendedName>
</protein>
<comment type="pathway">
    <text evidence="1 9">Porphyrin-containing compound metabolism; protoporphyrin-IX biosynthesis; coproporphyrinogen-III from 5-aminolevulinate: step 3/4.</text>
</comment>
<dbReference type="PANTHER" id="PTHR38042:SF1">
    <property type="entry name" value="UROPORPHYRINOGEN-III SYNTHASE, CHLOROPLASTIC"/>
    <property type="match status" value="1"/>
</dbReference>
<evidence type="ECO:0000256" key="7">
    <source>
        <dbReference type="ARBA" id="ARBA00040167"/>
    </source>
</evidence>
<dbReference type="Gene3D" id="3.40.50.10090">
    <property type="match status" value="2"/>
</dbReference>
<dbReference type="EMBL" id="PDUD01000017">
    <property type="protein sequence ID" value="PHN06688.1"/>
    <property type="molecule type" value="Genomic_DNA"/>
</dbReference>
<dbReference type="CDD" id="cd06578">
    <property type="entry name" value="HemD"/>
    <property type="match status" value="1"/>
</dbReference>
<dbReference type="InterPro" id="IPR003754">
    <property type="entry name" value="4pyrrol_synth_uPrphyn_synth"/>
</dbReference>
<keyword evidence="5 9" id="KW-0627">Porphyrin biosynthesis</keyword>
<evidence type="ECO:0000256" key="6">
    <source>
        <dbReference type="ARBA" id="ARBA00037589"/>
    </source>
</evidence>
<evidence type="ECO:0000256" key="5">
    <source>
        <dbReference type="ARBA" id="ARBA00023244"/>
    </source>
</evidence>
<dbReference type="InterPro" id="IPR036108">
    <property type="entry name" value="4pyrrol_syn_uPrphyn_synt_sf"/>
</dbReference>
<evidence type="ECO:0000313" key="11">
    <source>
        <dbReference type="EMBL" id="PHN06688.1"/>
    </source>
</evidence>
<evidence type="ECO:0000256" key="9">
    <source>
        <dbReference type="RuleBase" id="RU366031"/>
    </source>
</evidence>
<dbReference type="EC" id="4.2.1.75" evidence="3 9"/>
<sequence>MITKGSLTKRVFISRDLRSDSPFLQLLSQEGFAVSGRSLVQFSAINFLHSPPADWVFCYSSRSADFFLQGLTRLGLPAHRYPQYAALGQGTARRLRELGITPAFTGSGEPEETATAFLERARGQRVLFPHAEQSRQSIQRLLSGRLEMLDLIVYRNEKIEDARIAPADYVVLTSPLNAEAFVESNPDGTWRFVAIGNTTAAALDRLGIRHYRIAERASEAAMAELVLHWEKSDK</sequence>
<keyword evidence="12" id="KW-1185">Reference proteome</keyword>
<dbReference type="PANTHER" id="PTHR38042">
    <property type="entry name" value="UROPORPHYRINOGEN-III SYNTHASE, CHLOROPLASTIC"/>
    <property type="match status" value="1"/>
</dbReference>
<dbReference type="GO" id="GO:0006780">
    <property type="term" value="P:uroporphyrinogen III biosynthetic process"/>
    <property type="evidence" value="ECO:0007669"/>
    <property type="project" value="UniProtKB-UniRule"/>
</dbReference>
<keyword evidence="4 9" id="KW-0456">Lyase</keyword>
<dbReference type="GO" id="GO:0006782">
    <property type="term" value="P:protoporphyrinogen IX biosynthetic process"/>
    <property type="evidence" value="ECO:0007669"/>
    <property type="project" value="UniProtKB-UniRule"/>
</dbReference>
<evidence type="ECO:0000259" key="10">
    <source>
        <dbReference type="Pfam" id="PF02602"/>
    </source>
</evidence>
<dbReference type="OrthoDB" id="1466968at2"/>
<name>A0A2D0NE55_FLAN2</name>
<dbReference type="Pfam" id="PF02602">
    <property type="entry name" value="HEM4"/>
    <property type="match status" value="1"/>
</dbReference>